<proteinExistence type="predicted"/>
<comment type="caution">
    <text evidence="2">The sequence shown here is derived from an EMBL/GenBank/DDBJ whole genome shotgun (WGS) entry which is preliminary data.</text>
</comment>
<sequence length="58" mass="6247">MPDRTKQNFGSALALDAVPQARKARRSDRPSPNYPLAAEVASAVAPHCMSMVLPKIDV</sequence>
<organism evidence="2 3">
    <name type="scientific">Almyronema epifaneia S1</name>
    <dbReference type="NCBI Taxonomy" id="2991925"/>
    <lineage>
        <taxon>Bacteria</taxon>
        <taxon>Bacillati</taxon>
        <taxon>Cyanobacteriota</taxon>
        <taxon>Cyanophyceae</taxon>
        <taxon>Nodosilineales</taxon>
        <taxon>Nodosilineaceae</taxon>
        <taxon>Almyronema</taxon>
        <taxon>Almyronema epifaneia</taxon>
    </lineage>
</organism>
<name>A0ABW6IJE1_9CYAN</name>
<dbReference type="Proteomes" id="UP001600165">
    <property type="component" value="Unassembled WGS sequence"/>
</dbReference>
<reference evidence="2 3" key="1">
    <citation type="submission" date="2024-10" db="EMBL/GenBank/DDBJ databases">
        <authorList>
            <person name="Ratan Roy A."/>
            <person name="Morales Sandoval P.H."/>
            <person name="De Los Santos Villalobos S."/>
            <person name="Chakraborty S."/>
            <person name="Mukherjee J."/>
        </authorList>
    </citation>
    <scope>NUCLEOTIDE SEQUENCE [LARGE SCALE GENOMIC DNA]</scope>
    <source>
        <strain evidence="2 3">S1</strain>
    </source>
</reference>
<dbReference type="RefSeq" id="WP_377966699.1">
    <property type="nucleotide sequence ID" value="NZ_JBHZOL010000089.1"/>
</dbReference>
<protein>
    <submittedName>
        <fullName evidence="2">Uncharacterized protein</fullName>
    </submittedName>
</protein>
<evidence type="ECO:0000256" key="1">
    <source>
        <dbReference type="SAM" id="MobiDB-lite"/>
    </source>
</evidence>
<evidence type="ECO:0000313" key="2">
    <source>
        <dbReference type="EMBL" id="MFE4107715.1"/>
    </source>
</evidence>
<feature type="region of interest" description="Disordered" evidence="1">
    <location>
        <begin position="1"/>
        <end position="34"/>
    </location>
</feature>
<gene>
    <name evidence="2" type="ORF">ACFVKH_15585</name>
</gene>
<evidence type="ECO:0000313" key="3">
    <source>
        <dbReference type="Proteomes" id="UP001600165"/>
    </source>
</evidence>
<dbReference type="EMBL" id="JBHZOL010000089">
    <property type="protein sequence ID" value="MFE4107715.1"/>
    <property type="molecule type" value="Genomic_DNA"/>
</dbReference>
<accession>A0ABW6IJE1</accession>
<keyword evidence="3" id="KW-1185">Reference proteome</keyword>